<dbReference type="PANTHER" id="PTHR23345:SF15">
    <property type="entry name" value="VITELLOGENIN 1-RELATED"/>
    <property type="match status" value="1"/>
</dbReference>
<evidence type="ECO:0000256" key="9">
    <source>
        <dbReference type="SAM" id="SignalP"/>
    </source>
</evidence>
<dbReference type="SMART" id="SM00638">
    <property type="entry name" value="LPD_N"/>
    <property type="match status" value="1"/>
</dbReference>
<dbReference type="Gene3D" id="2.20.80.10">
    <property type="entry name" value="Lipovitellin-phosvitin complex, chain A, domain 4"/>
    <property type="match status" value="1"/>
</dbReference>
<evidence type="ECO:0000256" key="7">
    <source>
        <dbReference type="ARBA" id="ARBA00023180"/>
    </source>
</evidence>
<dbReference type="PROSITE" id="PS51233">
    <property type="entry name" value="VWFD"/>
    <property type="match status" value="1"/>
</dbReference>
<evidence type="ECO:0000256" key="8">
    <source>
        <dbReference type="PROSITE-ProRule" id="PRU00557"/>
    </source>
</evidence>
<dbReference type="GO" id="GO:0008289">
    <property type="term" value="F:lipid binding"/>
    <property type="evidence" value="ECO:0007669"/>
    <property type="project" value="UniProtKB-KW"/>
</dbReference>
<dbReference type="Pfam" id="PF09172">
    <property type="entry name" value="Vit_open_b-sht"/>
    <property type="match status" value="1"/>
</dbReference>
<dbReference type="Gene3D" id="1.25.10.20">
    <property type="entry name" value="Vitellinogen, superhelical"/>
    <property type="match status" value="1"/>
</dbReference>
<dbReference type="Gene3D" id="2.20.50.20">
    <property type="entry name" value="Lipovitellin. Chain A, domain 3"/>
    <property type="match status" value="1"/>
</dbReference>
<gene>
    <name evidence="12" type="primary">Vg</name>
</gene>
<dbReference type="GO" id="GO:0005319">
    <property type="term" value="F:lipid transporter activity"/>
    <property type="evidence" value="ECO:0007669"/>
    <property type="project" value="InterPro"/>
</dbReference>
<evidence type="ECO:0000256" key="1">
    <source>
        <dbReference type="ARBA" id="ARBA00022448"/>
    </source>
</evidence>
<dbReference type="GO" id="GO:0045735">
    <property type="term" value="F:nutrient reservoir activity"/>
    <property type="evidence" value="ECO:0007669"/>
    <property type="project" value="UniProtKB-KW"/>
</dbReference>
<dbReference type="InterPro" id="IPR015819">
    <property type="entry name" value="Lipid_transp_b-sht_shell"/>
</dbReference>
<dbReference type="InterPro" id="IPR001747">
    <property type="entry name" value="Vitellogenin_N"/>
</dbReference>
<reference evidence="12" key="1">
    <citation type="journal article" date="2004" name="J. Exp. Zool. A Comp. Exp. Biol.">
        <title>Molecular characterization of a cDNA encoding vitellogenin in the coonstriped shrimp, Pandalus hypsinotus and site of vitellogenin mRNA expression.</title>
        <authorList>
            <person name="Tsutsui N."/>
            <person name="Saido-Sakanaka H."/>
            <person name="Yang W.J."/>
            <person name="Jayasankar V."/>
            <person name="Jasmani S."/>
            <person name="Okuno A."/>
            <person name="Ohira T."/>
            <person name="Okumura T."/>
            <person name="Aida K."/>
            <person name="Wilder M.N."/>
        </authorList>
    </citation>
    <scope>NUCLEOTIDE SEQUENCE</scope>
</reference>
<feature type="chain" id="PRO_5004287223" evidence="9">
    <location>
        <begin position="19"/>
        <end position="2534"/>
    </location>
</feature>
<evidence type="ECO:0000259" key="10">
    <source>
        <dbReference type="PROSITE" id="PS51211"/>
    </source>
</evidence>
<dbReference type="InterPro" id="IPR050733">
    <property type="entry name" value="Vitellogenin/Apolipophorin"/>
</dbReference>
<dbReference type="InterPro" id="IPR015255">
    <property type="entry name" value="Vitellinogen_open_b-sht"/>
</dbReference>
<keyword evidence="3" id="KW-0758">Storage protein</keyword>
<keyword evidence="7" id="KW-0325">Glycoprotein</keyword>
<keyword evidence="2 9" id="KW-0732">Signal</keyword>
<sequence length="2534" mass="283598">MTSSTALFVLGFLAAASAAPWPSNLPRCSTECPIAGSPKLDYAPEKTYVYAYSGKSRIQMKDVEGGNADMEWTSQVELTWLSRCDMAISIKNPSIGGGAGSPEAKLLEKYPLVVAMIDGRVQQACSHPDDDVWSINMKKGIASAFQNSLPSNSSMNSGLNFTETDIIGNCSTRYEVENQGEKVIVTKMKNHRFCQDHIVSQTETPKAWPKAPLPMEESVSECKQEITKGIYTTVSCKDKNIIRPAYGSYKYIEAIQESELRFQSQTDQAPPSIARLQGRLVHKSLRYDQETLKKDPSLMAKLEEELKQVCEKTKQAVEETAASHVAKALHYLRRIPEEMVQQTLQKIRGGQICSDHQKLEGLFLDAVAFIHEAGAVKVMVQELVSGRATGGRAALYTAALYFTPRPCIHSIEALKPLFENSQRFPRTTVAAATMVNTYCRQNPRCQEETPVRQLAQTLSNKVGQLCTPSVAEETRKEALALLKAMGNMGVMNSEIAKPIITCIEKEEAENSIRVAATQTFRNVHCHEEFQQITKQLVNIAVDPTKGTEARIGSYLAAMKCANHEDLRKITNRISVEENTQVRGFILSHLLNIQESTTPHKEHLKYLLTTIVLPSNFTADWRKYSRNIDLSYYAPTFGVGAGMESNVIYAPGSYVPRSVNLNLTAALGATPFNMGEIGARIEGLEPILEDLFGPEGYMSKTPTSQIFQDISSSMGDKFSKIIERLQGSLRQKRSIDFSSLSHLFDKLYGDRRSRMPKADFYARVNDQEMAFASLAGDLRNINVEELITRFFDSVDDMITRAANANLDSVRTAQIYVDYHLPTMQGVPLKMKLEGTAVVGLKMETRLSGSPNIIKFTPSLSSQVDGFIGFDSHIARVGVQMKNHLATTSGGSINVKATRSNGYELEVDLPEKMELLNMRSETYLVKALKGQQETKINPSSVRSTRVQKQSCMRALEPMLGLKLCYDINMPNVFRSEGLPLGPPASAKVFIEKSEPSMKGYRMRANVEGAEGKKEIKVEVEALGSSTPRKANGIISYSRNQDMTKIMCTLESQTSGGIKVEIKKKWTQSEKRIELDTFASRSRQYSPDSKCIETKFMMTDDGQEIKVDTVLRTMDTLQRYIDINFEVSGDLKYSEMTGIPLPRRLRKFEMALASERWHVVSFVRQAGGSQYNSAFKFGQKGSEMVSVEATHTIEGSSYRDLTLQSDMKGKIGSTQYKTQFAIYCNDAKMGTKMQVTREGDSAKMMEVEMLLTPSGENYRLNFLLDIPAYIKAMKVDASATHQGSSQYQIGVGVKHGESVILHVEGPVTAKLSSRLTQLQTQLRISCMNGKPSTVSTSVVLAPGKQSVAFELVNHPDRLMAVEWNMVTQNEQETRMDFKLILPSMIEKSINVIISEKVLHWSVNMLVMPKSPSPLRMKGFVDVDFESNKAQVEFAWDADRNPNKKVKAEVAIVSGSSTLQNTVIHGGWTYLDNTCQFKAELRLADPRTWFNGRNSMKLDFTTSSHRTYKMETVITIEQESSAPKVEAMITFKTPENRVYRLNSESSVEWLGGPYNMKVTTTADMTCPEGRQTKVVIEAKHHRTSSQREADVQVHITNPSLHQPMQTKLALVNQQGQYSCKWMIEMGSPVDGASYELRMTPEGGVESFKVELKLKAVSELMKSIESLVSMPSRGTHERSEATYLFQYHKQTPTSHSILIRSPSRTMEGAVKYSPNEYLVKFHPHKGVTDSKYELYAKHTPSEWNQHSRFEAHVSHPSMQRDLQVDAQYTRNEQRIAGSIELDIFPNPEDKITGKLESMILSKNTIIIDAQLTGKALKVNPKVTVAAAYGPRTTGFDIQFHKTPSSPVSFLMSGKLDMSYGRVAATSFIVKTEGRTVMDITGSVQPHQTPECYGIRIGAKTHSSVIGTYDVSTKICKPAFIEVITKKHGSARMYVTKLGVQGMKNVEISIYEADPETEERQTLGMVRVRLSSPSLMKVETVYKGDHLRSIKSAVYENWSSLTSSAGSWLDDMCREVIREGGSSSPSAQMAKLWQEIKAEASRIYEDLEYDCVIPSFEKIKQLARSDIVRNVASGYFNLWSHYVQIQHRMASSVSNAVRTMQSEFDDIAKIIIEAVMGSARSLQTGEMPEGIRSLWSQMRETAIYRTVQRELDSMLSQYPEEYQGLQQMLEKVKSTLATDFAKQRHNLMQHSKPRHMINWINNHLNFDRMMFQCMDRLVKNVVQNALFLSVQMEGNDVQVQLPIRRPVYSLPQAFSYASMSPVPAIDTALWSFEALMPTPVDNLIWAYYSFMPRHARYLVPPYNRTAMVVDGTEILTFDGAVLRAPRSSCKVLLAQHKSDSLVMQNQVPAQLPHFFLKASGVTVEVKPDFTVTMNGQPISGPEKVQGEVKIFKRAEKIEVMTPFMTLRVYKMSHTASVEVSGWTFGQLAGLLGTYDGEMGNDWMTPSGSRASTLQELVRSWQENQQCQTPSVSPASPLQTPVVHMVKCNALFGVRSRCNPVVRQEPFMKMCFASRNACHVARAYSAMCATKGVKEVFPLGC</sequence>
<dbReference type="SMART" id="SM00216">
    <property type="entry name" value="VWD"/>
    <property type="match status" value="1"/>
</dbReference>
<dbReference type="PROSITE" id="PS51211">
    <property type="entry name" value="VITELLOGENIN"/>
    <property type="match status" value="1"/>
</dbReference>
<dbReference type="EMBL" id="AB117524">
    <property type="protein sequence ID" value="BAD11098.1"/>
    <property type="molecule type" value="mRNA"/>
</dbReference>
<dbReference type="InterPro" id="IPR011030">
    <property type="entry name" value="Lipovitellin_superhlx_dom"/>
</dbReference>
<keyword evidence="4" id="KW-0445">Lipid transport</keyword>
<dbReference type="InterPro" id="IPR015817">
    <property type="entry name" value="Vitellinogen_open_b-sht_sub1"/>
</dbReference>
<accession>Q762M9</accession>
<evidence type="ECO:0000259" key="11">
    <source>
        <dbReference type="PROSITE" id="PS51233"/>
    </source>
</evidence>
<dbReference type="Pfam" id="PF01347">
    <property type="entry name" value="Vitellogenin_N"/>
    <property type="match status" value="1"/>
</dbReference>
<organism evidence="12">
    <name type="scientific">Pandalus hypsinotus</name>
    <name type="common">Coonstriped shrimp</name>
    <dbReference type="NCBI Taxonomy" id="242778"/>
    <lineage>
        <taxon>Eukaryota</taxon>
        <taxon>Metazoa</taxon>
        <taxon>Ecdysozoa</taxon>
        <taxon>Arthropoda</taxon>
        <taxon>Crustacea</taxon>
        <taxon>Multicrustacea</taxon>
        <taxon>Malacostraca</taxon>
        <taxon>Eumalacostraca</taxon>
        <taxon>Eucarida</taxon>
        <taxon>Decapoda</taxon>
        <taxon>Pleocyemata</taxon>
        <taxon>Caridea</taxon>
        <taxon>Pandaloidea</taxon>
        <taxon>Pandalidae</taxon>
        <taxon>Pandalus</taxon>
    </lineage>
</organism>
<dbReference type="SUPFAM" id="SSF48431">
    <property type="entry name" value="Lipovitellin-phosvitin complex, superhelical domain"/>
    <property type="match status" value="1"/>
</dbReference>
<evidence type="ECO:0000256" key="3">
    <source>
        <dbReference type="ARBA" id="ARBA00022761"/>
    </source>
</evidence>
<proteinExistence type="evidence at transcript level"/>
<feature type="signal peptide" evidence="9">
    <location>
        <begin position="1"/>
        <end position="18"/>
    </location>
</feature>
<dbReference type="InterPro" id="IPR001846">
    <property type="entry name" value="VWF_type-D"/>
</dbReference>
<name>Q762M9_PANHY</name>
<feature type="domain" description="VWFD" evidence="11">
    <location>
        <begin position="2298"/>
        <end position="2461"/>
    </location>
</feature>
<evidence type="ECO:0000256" key="2">
    <source>
        <dbReference type="ARBA" id="ARBA00022729"/>
    </source>
</evidence>
<dbReference type="FunFam" id="2.20.50.20:FF:000007">
    <property type="entry name" value="von Willebrand factor type D domaincontaining protein"/>
    <property type="match status" value="1"/>
</dbReference>
<evidence type="ECO:0000256" key="6">
    <source>
        <dbReference type="ARBA" id="ARBA00023157"/>
    </source>
</evidence>
<comment type="caution">
    <text evidence="8">Lacks conserved residue(s) required for the propagation of feature annotation.</text>
</comment>
<keyword evidence="5" id="KW-0446">Lipid-binding</keyword>
<keyword evidence="6" id="KW-1015">Disulfide bond</keyword>
<evidence type="ECO:0000256" key="4">
    <source>
        <dbReference type="ARBA" id="ARBA00023055"/>
    </source>
</evidence>
<protein>
    <submittedName>
        <fullName evidence="12">Vitellogenin</fullName>
    </submittedName>
</protein>
<dbReference type="SUPFAM" id="SSF56968">
    <property type="entry name" value="Lipovitellin-phosvitin complex, beta-sheet shell regions"/>
    <property type="match status" value="2"/>
</dbReference>
<dbReference type="SMART" id="SM01169">
    <property type="entry name" value="DUF1943"/>
    <property type="match status" value="1"/>
</dbReference>
<evidence type="ECO:0000313" key="12">
    <source>
        <dbReference type="EMBL" id="BAD11098.1"/>
    </source>
</evidence>
<dbReference type="Pfam" id="PF00094">
    <property type="entry name" value="VWD"/>
    <property type="match status" value="1"/>
</dbReference>
<dbReference type="PANTHER" id="PTHR23345">
    <property type="entry name" value="VITELLOGENIN-RELATED"/>
    <property type="match status" value="1"/>
</dbReference>
<evidence type="ECO:0000256" key="5">
    <source>
        <dbReference type="ARBA" id="ARBA00023121"/>
    </source>
</evidence>
<feature type="domain" description="Vitellogenin" evidence="10">
    <location>
        <begin position="42"/>
        <end position="658"/>
    </location>
</feature>
<dbReference type="Gene3D" id="2.30.230.10">
    <property type="entry name" value="Lipovitellin, beta-sheet shell regions, chain A"/>
    <property type="match status" value="1"/>
</dbReference>
<keyword evidence="1" id="KW-0813">Transport</keyword>
<dbReference type="InterPro" id="IPR015816">
    <property type="entry name" value="Vitellinogen_b-sht_N"/>
</dbReference>